<evidence type="ECO:0000313" key="9">
    <source>
        <dbReference type="EMBL" id="MFB0832973.1"/>
    </source>
</evidence>
<feature type="transmembrane region" description="Helical" evidence="7">
    <location>
        <begin position="534"/>
        <end position="554"/>
    </location>
</feature>
<feature type="transmembrane region" description="Helical" evidence="7">
    <location>
        <begin position="482"/>
        <end position="502"/>
    </location>
</feature>
<evidence type="ECO:0000256" key="5">
    <source>
        <dbReference type="ARBA" id="ARBA00022989"/>
    </source>
</evidence>
<comment type="subcellular location">
    <subcellularLocation>
        <location evidence="1">Membrane</location>
        <topology evidence="1">Multi-pass membrane protein</topology>
    </subcellularLocation>
</comment>
<dbReference type="PANTHER" id="PTHR43652:SF2">
    <property type="entry name" value="BASIC AMINO ACID ANTIPORTER YFCC-RELATED"/>
    <property type="match status" value="1"/>
</dbReference>
<comment type="caution">
    <text evidence="9">The sequence shown here is derived from an EMBL/GenBank/DDBJ whole genome shotgun (WGS) entry which is preliminary data.</text>
</comment>
<gene>
    <name evidence="9" type="ORF">ACETWP_00040</name>
</gene>
<dbReference type="InterPro" id="IPR036721">
    <property type="entry name" value="RCK_C_sf"/>
</dbReference>
<feature type="transmembrane region" description="Helical" evidence="7">
    <location>
        <begin position="177"/>
        <end position="196"/>
    </location>
</feature>
<feature type="transmembrane region" description="Helical" evidence="7">
    <location>
        <begin position="509"/>
        <end position="528"/>
    </location>
</feature>
<feature type="transmembrane region" description="Helical" evidence="7">
    <location>
        <begin position="452"/>
        <end position="470"/>
    </location>
</feature>
<sequence length="600" mass="61183">MTDTWTTVAILLLAVAAFVWNRLPVEIVALSVALALYGTGVISLDEAFAGFGSGTVVLIAALFVVAEALDAAGVTTWLGSLIIRFAGTSRVRLLCLMMGITAVLTALISVNGAVAALLPMVVVSAVRLGRLPSQLLMPLAFAAHAGSLLVLTGSPVNILVLNAALESAGRGIGFFEFALVGLPLLLGTVGLALWLGPRLIPDRTPDTLPKDLSAHRRTLGEHYLGGDALVRLGVPAGSDLVGSPTDRIPAAGGTGVHVVSVQGPDGRPVAGAVLAAGDHVVVRGGRDLVDAFAAQHGLEPGGAANCGLISRSYGVAEVVVAPRSDLVGTETYPGMVTDSGALVVLAHNRPRSPRAAGRNRIEAGDTLLLQGAWSALDRHTADHNVLLVDSPDAIRRQTVPLGPGSRPALAILAAMVVLLATGVVPAPVAALLAALGMVVLRVVTVGQAHRSMAWQTLILVGGMIPLSTAITQTGAAELIADALVAAIGGAGPLPLLAGIFLVTTILGQLISNTATALVIIPIALSVAAESSINPITVLMCVAVASAAALLTPVSTPANMMIMQPAGYRFGDYWKFGLAVMVLYAGVAILLVPVFWPAHVA</sequence>
<evidence type="ECO:0000313" key="10">
    <source>
        <dbReference type="Proteomes" id="UP001575652"/>
    </source>
</evidence>
<evidence type="ECO:0000256" key="4">
    <source>
        <dbReference type="ARBA" id="ARBA00022737"/>
    </source>
</evidence>
<dbReference type="InterPro" id="IPR051679">
    <property type="entry name" value="DASS-Related_Transporters"/>
</dbReference>
<evidence type="ECO:0000256" key="6">
    <source>
        <dbReference type="ARBA" id="ARBA00023136"/>
    </source>
</evidence>
<keyword evidence="2" id="KW-0813">Transport</keyword>
<feature type="transmembrane region" description="Helical" evidence="7">
    <location>
        <begin position="409"/>
        <end position="440"/>
    </location>
</feature>
<feature type="transmembrane region" description="Helical" evidence="7">
    <location>
        <begin position="93"/>
        <end position="121"/>
    </location>
</feature>
<feature type="domain" description="RCK C-terminal" evidence="8">
    <location>
        <begin position="217"/>
        <end position="298"/>
    </location>
</feature>
<feature type="transmembrane region" description="Helical" evidence="7">
    <location>
        <begin position="48"/>
        <end position="72"/>
    </location>
</feature>
<reference evidence="9 10" key="1">
    <citation type="submission" date="2024-09" db="EMBL/GenBank/DDBJ databases">
        <authorList>
            <person name="Salinas-Garcia M.A."/>
            <person name="Prieme A."/>
        </authorList>
    </citation>
    <scope>NUCLEOTIDE SEQUENCE [LARGE SCALE GENOMIC DNA]</scope>
    <source>
        <strain evidence="9 10">DSM 21081</strain>
    </source>
</reference>
<dbReference type="RefSeq" id="WP_373970148.1">
    <property type="nucleotide sequence ID" value="NZ_JBHDLJ010000001.1"/>
</dbReference>
<keyword evidence="10" id="KW-1185">Reference proteome</keyword>
<feature type="transmembrane region" description="Helical" evidence="7">
    <location>
        <begin position="141"/>
        <end position="165"/>
    </location>
</feature>
<evidence type="ECO:0000256" key="7">
    <source>
        <dbReference type="SAM" id="Phobius"/>
    </source>
</evidence>
<evidence type="ECO:0000256" key="1">
    <source>
        <dbReference type="ARBA" id="ARBA00004141"/>
    </source>
</evidence>
<feature type="transmembrane region" description="Helical" evidence="7">
    <location>
        <begin position="575"/>
        <end position="595"/>
    </location>
</feature>
<keyword evidence="3 7" id="KW-0812">Transmembrane</keyword>
<dbReference type="Pfam" id="PF03600">
    <property type="entry name" value="CitMHS"/>
    <property type="match status" value="1"/>
</dbReference>
<protein>
    <submittedName>
        <fullName evidence="9">SLC13 family permease</fullName>
    </submittedName>
</protein>
<dbReference type="Proteomes" id="UP001575652">
    <property type="component" value="Unassembled WGS sequence"/>
</dbReference>
<proteinExistence type="predicted"/>
<keyword evidence="4" id="KW-0677">Repeat</keyword>
<organism evidence="9 10">
    <name type="scientific">Arthrobacter halodurans</name>
    <dbReference type="NCBI Taxonomy" id="516699"/>
    <lineage>
        <taxon>Bacteria</taxon>
        <taxon>Bacillati</taxon>
        <taxon>Actinomycetota</taxon>
        <taxon>Actinomycetes</taxon>
        <taxon>Micrococcales</taxon>
        <taxon>Micrococcaceae</taxon>
        <taxon>Arthrobacter</taxon>
    </lineage>
</organism>
<evidence type="ECO:0000256" key="2">
    <source>
        <dbReference type="ARBA" id="ARBA00022448"/>
    </source>
</evidence>
<keyword evidence="6 7" id="KW-0472">Membrane</keyword>
<dbReference type="PANTHER" id="PTHR43652">
    <property type="entry name" value="BASIC AMINO ACID ANTIPORTER YFCC-RELATED"/>
    <property type="match status" value="1"/>
</dbReference>
<evidence type="ECO:0000259" key="8">
    <source>
        <dbReference type="PROSITE" id="PS51202"/>
    </source>
</evidence>
<dbReference type="EMBL" id="JBHDLJ010000001">
    <property type="protein sequence ID" value="MFB0832973.1"/>
    <property type="molecule type" value="Genomic_DNA"/>
</dbReference>
<evidence type="ECO:0000256" key="3">
    <source>
        <dbReference type="ARBA" id="ARBA00022692"/>
    </source>
</evidence>
<name>A0ABV4ULI9_9MICC</name>
<accession>A0ABV4ULI9</accession>
<dbReference type="SUPFAM" id="SSF116726">
    <property type="entry name" value="TrkA C-terminal domain-like"/>
    <property type="match status" value="2"/>
</dbReference>
<keyword evidence="5 7" id="KW-1133">Transmembrane helix</keyword>
<dbReference type="PROSITE" id="PS51202">
    <property type="entry name" value="RCK_C"/>
    <property type="match status" value="1"/>
</dbReference>
<dbReference type="Gene3D" id="3.30.70.1450">
    <property type="entry name" value="Regulator of K+ conductance, C-terminal domain"/>
    <property type="match status" value="1"/>
</dbReference>
<dbReference type="InterPro" id="IPR006037">
    <property type="entry name" value="RCK_C"/>
</dbReference>
<dbReference type="InterPro" id="IPR004680">
    <property type="entry name" value="Cit_transptr-like_dom"/>
</dbReference>